<name>A0A2W2IIB9_9ACTN</name>
<organism evidence="1 2">
    <name type="scientific">Spongiactinospora gelatinilytica</name>
    <dbReference type="NCBI Taxonomy" id="2666298"/>
    <lineage>
        <taxon>Bacteria</taxon>
        <taxon>Bacillati</taxon>
        <taxon>Actinomycetota</taxon>
        <taxon>Actinomycetes</taxon>
        <taxon>Streptosporangiales</taxon>
        <taxon>Streptosporangiaceae</taxon>
        <taxon>Spongiactinospora</taxon>
    </lineage>
</organism>
<reference evidence="1 2" key="1">
    <citation type="submission" date="2018-01" db="EMBL/GenBank/DDBJ databases">
        <title>Draft genome sequence of Sphaerisporangium sp. 7K107.</title>
        <authorList>
            <person name="Sahin N."/>
            <person name="Saygin H."/>
            <person name="Ay H."/>
        </authorList>
    </citation>
    <scope>NUCLEOTIDE SEQUENCE [LARGE SCALE GENOMIC DNA]</scope>
    <source>
        <strain evidence="1 2">7K107</strain>
    </source>
</reference>
<evidence type="ECO:0000313" key="1">
    <source>
        <dbReference type="EMBL" id="PZG49834.1"/>
    </source>
</evidence>
<dbReference type="AlphaFoldDB" id="A0A2W2IIB9"/>
<sequence length="84" mass="9414">MSRLDNLAHVWPERTAVVHRATGATGTITPCPAGDPIAEQYDWGRRTAQILLNGSDPGVVWVTWRDRPGCWIRPGVLRKVRRTP</sequence>
<accession>A0A2W2IIB9</accession>
<comment type="caution">
    <text evidence="1">The sequence shown here is derived from an EMBL/GenBank/DDBJ whole genome shotgun (WGS) entry which is preliminary data.</text>
</comment>
<dbReference type="RefSeq" id="WP_111167066.1">
    <property type="nucleotide sequence ID" value="NZ_POUA01000064.1"/>
</dbReference>
<dbReference type="Proteomes" id="UP000248544">
    <property type="component" value="Unassembled WGS sequence"/>
</dbReference>
<proteinExistence type="predicted"/>
<dbReference type="EMBL" id="POUA01000064">
    <property type="protein sequence ID" value="PZG49834.1"/>
    <property type="molecule type" value="Genomic_DNA"/>
</dbReference>
<protein>
    <submittedName>
        <fullName evidence="1">Uncharacterized protein</fullName>
    </submittedName>
</protein>
<keyword evidence="2" id="KW-1185">Reference proteome</keyword>
<gene>
    <name evidence="1" type="ORF">C1I98_10990</name>
</gene>
<evidence type="ECO:0000313" key="2">
    <source>
        <dbReference type="Proteomes" id="UP000248544"/>
    </source>
</evidence>